<dbReference type="RefSeq" id="WP_047190016.1">
    <property type="nucleotide sequence ID" value="NZ_LCYG01000040.1"/>
</dbReference>
<feature type="transmembrane region" description="Helical" evidence="8">
    <location>
        <begin position="21"/>
        <end position="46"/>
    </location>
</feature>
<name>A0A0H1RAG2_9HYPH</name>
<feature type="transmembrane region" description="Helical" evidence="8">
    <location>
        <begin position="356"/>
        <end position="375"/>
    </location>
</feature>
<dbReference type="Gene3D" id="1.20.1250.20">
    <property type="entry name" value="MFS general substrate transporter like domains"/>
    <property type="match status" value="1"/>
</dbReference>
<feature type="region of interest" description="Disordered" evidence="7">
    <location>
        <begin position="517"/>
        <end position="559"/>
    </location>
</feature>
<evidence type="ECO:0000313" key="10">
    <source>
        <dbReference type="EMBL" id="KLK92193.1"/>
    </source>
</evidence>
<comment type="subcellular location">
    <subcellularLocation>
        <location evidence="1">Cell membrane</location>
        <topology evidence="1">Multi-pass membrane protein</topology>
    </subcellularLocation>
</comment>
<keyword evidence="4 8" id="KW-0812">Transmembrane</keyword>
<feature type="compositionally biased region" description="Basic and acidic residues" evidence="7">
    <location>
        <begin position="517"/>
        <end position="531"/>
    </location>
</feature>
<dbReference type="PROSITE" id="PS50850">
    <property type="entry name" value="MFS"/>
    <property type="match status" value="1"/>
</dbReference>
<dbReference type="PANTHER" id="PTHR23513">
    <property type="entry name" value="INTEGRAL MEMBRANE EFFLUX PROTEIN-RELATED"/>
    <property type="match status" value="1"/>
</dbReference>
<reference evidence="10 11" key="1">
    <citation type="submission" date="2015-05" db="EMBL/GenBank/DDBJ databases">
        <title>Draft genome sequence of Microvirga vignae strain BR3299, a novel nitrogen fixing bacteria isolated from Brazil semi-aired region.</title>
        <authorList>
            <person name="Zilli J.E."/>
            <person name="Passos S.R."/>
            <person name="Leite J."/>
            <person name="Baldani J.I."/>
            <person name="Xavier G.R."/>
            <person name="Rumjaneck N.G."/>
            <person name="Simoes-Araujo J.L."/>
        </authorList>
    </citation>
    <scope>NUCLEOTIDE SEQUENCE [LARGE SCALE GENOMIC DNA]</scope>
    <source>
        <strain evidence="10 11">BR3299</strain>
    </source>
</reference>
<feature type="domain" description="Major facilitator superfamily (MFS) profile" evidence="9">
    <location>
        <begin position="23"/>
        <end position="411"/>
    </location>
</feature>
<dbReference type="OrthoDB" id="9809918at2"/>
<feature type="transmembrane region" description="Helical" evidence="8">
    <location>
        <begin position="297"/>
        <end position="318"/>
    </location>
</feature>
<gene>
    <name evidence="10" type="ORF">AA309_15905</name>
</gene>
<dbReference type="STRING" id="1225564.AA309_15905"/>
<evidence type="ECO:0000256" key="7">
    <source>
        <dbReference type="SAM" id="MobiDB-lite"/>
    </source>
</evidence>
<evidence type="ECO:0000256" key="8">
    <source>
        <dbReference type="SAM" id="Phobius"/>
    </source>
</evidence>
<feature type="transmembrane region" description="Helical" evidence="8">
    <location>
        <begin position="89"/>
        <end position="111"/>
    </location>
</feature>
<evidence type="ECO:0000313" key="11">
    <source>
        <dbReference type="Proteomes" id="UP000035489"/>
    </source>
</evidence>
<evidence type="ECO:0000256" key="2">
    <source>
        <dbReference type="ARBA" id="ARBA00022448"/>
    </source>
</evidence>
<feature type="transmembrane region" description="Helical" evidence="8">
    <location>
        <begin position="265"/>
        <end position="285"/>
    </location>
</feature>
<dbReference type="GO" id="GO:0005886">
    <property type="term" value="C:plasma membrane"/>
    <property type="evidence" value="ECO:0007669"/>
    <property type="project" value="UniProtKB-SubCell"/>
</dbReference>
<keyword evidence="5 8" id="KW-1133">Transmembrane helix</keyword>
<dbReference type="Pfam" id="PF05977">
    <property type="entry name" value="MFS_3"/>
    <property type="match status" value="1"/>
</dbReference>
<dbReference type="SUPFAM" id="SSF103473">
    <property type="entry name" value="MFS general substrate transporter"/>
    <property type="match status" value="1"/>
</dbReference>
<dbReference type="InterPro" id="IPR010290">
    <property type="entry name" value="TM_effector"/>
</dbReference>
<dbReference type="GO" id="GO:0022857">
    <property type="term" value="F:transmembrane transporter activity"/>
    <property type="evidence" value="ECO:0007669"/>
    <property type="project" value="InterPro"/>
</dbReference>
<feature type="transmembrane region" description="Helical" evidence="8">
    <location>
        <begin position="324"/>
        <end position="344"/>
    </location>
</feature>
<dbReference type="InterPro" id="IPR036259">
    <property type="entry name" value="MFS_trans_sf"/>
</dbReference>
<keyword evidence="2" id="KW-0813">Transport</keyword>
<dbReference type="InterPro" id="IPR020846">
    <property type="entry name" value="MFS_dom"/>
</dbReference>
<dbReference type="Proteomes" id="UP000035489">
    <property type="component" value="Unassembled WGS sequence"/>
</dbReference>
<protein>
    <submittedName>
        <fullName evidence="10">ABC transporter permease</fullName>
    </submittedName>
</protein>
<proteinExistence type="predicted"/>
<organism evidence="10 11">
    <name type="scientific">Microvirga vignae</name>
    <dbReference type="NCBI Taxonomy" id="1225564"/>
    <lineage>
        <taxon>Bacteria</taxon>
        <taxon>Pseudomonadati</taxon>
        <taxon>Pseudomonadota</taxon>
        <taxon>Alphaproteobacteria</taxon>
        <taxon>Hyphomicrobiales</taxon>
        <taxon>Methylobacteriaceae</taxon>
        <taxon>Microvirga</taxon>
    </lineage>
</organism>
<feature type="transmembrane region" description="Helical" evidence="8">
    <location>
        <begin position="381"/>
        <end position="403"/>
    </location>
</feature>
<evidence type="ECO:0000256" key="5">
    <source>
        <dbReference type="ARBA" id="ARBA00022989"/>
    </source>
</evidence>
<dbReference type="PATRIC" id="fig|1225564.3.peg.4265"/>
<evidence type="ECO:0000256" key="1">
    <source>
        <dbReference type="ARBA" id="ARBA00004651"/>
    </source>
</evidence>
<dbReference type="PANTHER" id="PTHR23513:SF11">
    <property type="entry name" value="STAPHYLOFERRIN A TRANSPORTER"/>
    <property type="match status" value="1"/>
</dbReference>
<feature type="transmembrane region" description="Helical" evidence="8">
    <location>
        <begin position="58"/>
        <end position="77"/>
    </location>
</feature>
<feature type="transmembrane region" description="Helical" evidence="8">
    <location>
        <begin position="173"/>
        <end position="199"/>
    </location>
</feature>
<evidence type="ECO:0000256" key="6">
    <source>
        <dbReference type="ARBA" id="ARBA00023136"/>
    </source>
</evidence>
<feature type="transmembrane region" description="Helical" evidence="8">
    <location>
        <begin position="232"/>
        <end position="253"/>
    </location>
</feature>
<comment type="caution">
    <text evidence="10">The sequence shown here is derived from an EMBL/GenBank/DDBJ whole genome shotgun (WGS) entry which is preliminary data.</text>
</comment>
<keyword evidence="3" id="KW-1003">Cell membrane</keyword>
<sequence length="559" mass="59851">MPIKDAEVSDRRTSALSPFRHRIFLAVWVASLASNFGGLIQSVGAAWLMTSIGASADLIALVQASTTLPIMLFSLMAGAIADNFDRRKLMLAAQIFLFAVSVALTLCTYFGLVTPWLLLTFTFLVGCGTAFNGPAWQSLVGEMVPRSDLPAAIALNSMGFNIARSVGPALGGIIVATIGTFAAFAVNAVSYLGLILVLARWQPVRASRALPPESLGSAMAAGIRYVAMSPNLGVVLLRGAVFGVAAIAVQALMPLIARDLIQGGPLTYGLLLGAFGAGAVAGALLSTRLRQALSLEALVRIAFLSFAVCAAIAGLSPLALLTTAAMALGGASWVLALSSFNATVQLSSPRWVVGRALALYQMATFGGMALGSWIWGVAAEWYGTADALLIVAGMLLAGAALGLRFPLPELKTLNLDPLNRWTEPKIAVDILPRSGPVVITIEYVIRQADVVAFLAIMAERRRIRRRDGARHWTLLRDLENPEIWIERYHSPTWLDYVRHNQRITQADAAVGERLRELHQGPDRPRVQRMIERQPGWPTSDPGSQARDIADPLTDPTRSS</sequence>
<evidence type="ECO:0000259" key="9">
    <source>
        <dbReference type="PROSITE" id="PS50850"/>
    </source>
</evidence>
<dbReference type="EMBL" id="LCYG01000040">
    <property type="protein sequence ID" value="KLK92193.1"/>
    <property type="molecule type" value="Genomic_DNA"/>
</dbReference>
<dbReference type="AlphaFoldDB" id="A0A0H1RAG2"/>
<accession>A0A0H1RAG2</accession>
<dbReference type="CDD" id="cd06173">
    <property type="entry name" value="MFS_MefA_like"/>
    <property type="match status" value="1"/>
</dbReference>
<evidence type="ECO:0000256" key="3">
    <source>
        <dbReference type="ARBA" id="ARBA00022475"/>
    </source>
</evidence>
<keyword evidence="6 8" id="KW-0472">Membrane</keyword>
<keyword evidence="11" id="KW-1185">Reference proteome</keyword>
<evidence type="ECO:0000256" key="4">
    <source>
        <dbReference type="ARBA" id="ARBA00022692"/>
    </source>
</evidence>
<feature type="transmembrane region" description="Helical" evidence="8">
    <location>
        <begin position="117"/>
        <end position="136"/>
    </location>
</feature>